<organism evidence="1 2">
    <name type="scientific">Breznakiella homolactica</name>
    <dbReference type="NCBI Taxonomy" id="2798577"/>
    <lineage>
        <taxon>Bacteria</taxon>
        <taxon>Pseudomonadati</taxon>
        <taxon>Spirochaetota</taxon>
        <taxon>Spirochaetia</taxon>
        <taxon>Spirochaetales</taxon>
        <taxon>Breznakiellaceae</taxon>
        <taxon>Breznakiella</taxon>
    </lineage>
</organism>
<dbReference type="Pfam" id="PF01904">
    <property type="entry name" value="DUF72"/>
    <property type="match status" value="1"/>
</dbReference>
<dbReference type="RefSeq" id="WP_215625601.1">
    <property type="nucleotide sequence ID" value="NZ_CP067089.2"/>
</dbReference>
<dbReference type="SUPFAM" id="SSF117396">
    <property type="entry name" value="TM1631-like"/>
    <property type="match status" value="1"/>
</dbReference>
<dbReference type="AlphaFoldDB" id="A0A7T7XKW4"/>
<dbReference type="PANTHER" id="PTHR30348:SF13">
    <property type="entry name" value="UPF0759 PROTEIN YUNF"/>
    <property type="match status" value="1"/>
</dbReference>
<name>A0A7T7XKW4_9SPIR</name>
<keyword evidence="2" id="KW-1185">Reference proteome</keyword>
<dbReference type="InterPro" id="IPR036520">
    <property type="entry name" value="UPF0759_sf"/>
</dbReference>
<accession>A0A7T7XKW4</accession>
<dbReference type="Proteomes" id="UP000595917">
    <property type="component" value="Chromosome"/>
</dbReference>
<sequence length="259" mass="30210">MGTLLIGTSGYDYPEWRDVFYPQNLKRDEYLEYYAEHFNALELNFSYYSLPREQQIGAMVRRSGGKVRFSVKGNKQFTHAVEAGLWRDSVREFRKALYPMQRDALLASVLLQFPQSFHYEEDTRVYLADLITEFSGIPLVVEFRHDSWQKPRVYDGLNERGVGYCMTDMPAISRLPQFRPAVTGGVGYMRFHGRNRRDWYGTNATDRYDYRYSDEELTAYEPVLRDIVSKTKLVQIYFNNHAKGNAAVNAKKLMIILAA</sequence>
<evidence type="ECO:0000313" key="2">
    <source>
        <dbReference type="Proteomes" id="UP000595917"/>
    </source>
</evidence>
<dbReference type="KEGG" id="bhc:JFL75_15345"/>
<gene>
    <name evidence="1" type="ORF">JFL75_15345</name>
</gene>
<dbReference type="EMBL" id="CP067089">
    <property type="protein sequence ID" value="QQO08295.1"/>
    <property type="molecule type" value="Genomic_DNA"/>
</dbReference>
<protein>
    <submittedName>
        <fullName evidence="1">DUF72 domain-containing protein</fullName>
    </submittedName>
</protein>
<dbReference type="PANTHER" id="PTHR30348">
    <property type="entry name" value="UNCHARACTERIZED PROTEIN YECE"/>
    <property type="match status" value="1"/>
</dbReference>
<reference evidence="1" key="1">
    <citation type="submission" date="2021-01" db="EMBL/GenBank/DDBJ databases">
        <title>Description of Breznakiella homolactica.</title>
        <authorList>
            <person name="Song Y."/>
            <person name="Brune A."/>
        </authorList>
    </citation>
    <scope>NUCLEOTIDE SEQUENCE</scope>
    <source>
        <strain evidence="1">RmG30</strain>
    </source>
</reference>
<proteinExistence type="predicted"/>
<dbReference type="Gene3D" id="3.20.20.410">
    <property type="entry name" value="Protein of unknown function UPF0759"/>
    <property type="match status" value="1"/>
</dbReference>
<dbReference type="InterPro" id="IPR002763">
    <property type="entry name" value="DUF72"/>
</dbReference>
<evidence type="ECO:0000313" key="1">
    <source>
        <dbReference type="EMBL" id="QQO08295.1"/>
    </source>
</evidence>